<dbReference type="OrthoDB" id="1113789at2759"/>
<gene>
    <name evidence="1" type="ORF">EUTSA_v10025768mg</name>
    <name evidence="2" type="ORF">EUTSA_v10025769mg</name>
</gene>
<dbReference type="GO" id="GO:0010468">
    <property type="term" value="P:regulation of gene expression"/>
    <property type="evidence" value="ECO:0007669"/>
    <property type="project" value="InterPro"/>
</dbReference>
<dbReference type="GO" id="GO:0005777">
    <property type="term" value="C:peroxisome"/>
    <property type="evidence" value="ECO:0007669"/>
    <property type="project" value="InterPro"/>
</dbReference>
<dbReference type="PANTHER" id="PTHR14379">
    <property type="entry name" value="LIMKAIN B LKAP"/>
    <property type="match status" value="1"/>
</dbReference>
<sequence>MLVSLHPEDMAGWFETDIFWDVQGCPCDISTLGSDLISKGYTDNVLIRPYIGTDYEGAVTAGNYRCTPEVVIHGENDLKVMRMLLDIVFWAMNYDDVPQNLMMLFSKPSSKDTKCERVLQALERRGFNVILRPCAEIDTSTIVSFEQLCEEKPTNQSVNSLGRSVESERLASQPVLVFWLVDDCPPKPSETWYNVMSTLRAKGYPYGAESMTAYGSKSKISKEIASDYHNAGVIFKTLEEESEKITFLALDMIDSADLLHWQPANFLVISKPFKDTMFDRALGILKANGFNVLFELPDYMFTFGSSLWSAKSLLY</sequence>
<keyword evidence="3" id="KW-1185">Reference proteome</keyword>
<dbReference type="Gramene" id="ESQ56032">
    <property type="protein sequence ID" value="ESQ56032"/>
    <property type="gene ID" value="EUTSA_v10025769mg"/>
</dbReference>
<evidence type="ECO:0000313" key="1">
    <source>
        <dbReference type="EMBL" id="ESQ56031.1"/>
    </source>
</evidence>
<dbReference type="AlphaFoldDB" id="V4P8U4"/>
<proteinExistence type="predicted"/>
<name>V4P8U4_EUTSA</name>
<dbReference type="OMA" id="DYARNLM"/>
<reference evidence="1 3" key="1">
    <citation type="journal article" date="2013" name="Front. Plant Sci.">
        <title>The Reference Genome of the Halophytic Plant Eutrema salsugineum.</title>
        <authorList>
            <person name="Yang R."/>
            <person name="Jarvis D.E."/>
            <person name="Chen H."/>
            <person name="Beilstein M.A."/>
            <person name="Grimwood J."/>
            <person name="Jenkins J."/>
            <person name="Shu S."/>
            <person name="Prochnik S."/>
            <person name="Xin M."/>
            <person name="Ma C."/>
            <person name="Schmutz J."/>
            <person name="Wing R.A."/>
            <person name="Mitchell-Olds T."/>
            <person name="Schumaker K.S."/>
            <person name="Wang X."/>
        </authorList>
    </citation>
    <scope>NUCLEOTIDE SEQUENCE [LARGE SCALE GENOMIC DNA]</scope>
</reference>
<organism evidence="1 3">
    <name type="scientific">Eutrema salsugineum</name>
    <name type="common">Saltwater cress</name>
    <name type="synonym">Sisymbrium salsugineum</name>
    <dbReference type="NCBI Taxonomy" id="72664"/>
    <lineage>
        <taxon>Eukaryota</taxon>
        <taxon>Viridiplantae</taxon>
        <taxon>Streptophyta</taxon>
        <taxon>Embryophyta</taxon>
        <taxon>Tracheophyta</taxon>
        <taxon>Spermatophyta</taxon>
        <taxon>Magnoliopsida</taxon>
        <taxon>eudicotyledons</taxon>
        <taxon>Gunneridae</taxon>
        <taxon>Pentapetalae</taxon>
        <taxon>rosids</taxon>
        <taxon>malvids</taxon>
        <taxon>Brassicales</taxon>
        <taxon>Brassicaceae</taxon>
        <taxon>Eutremeae</taxon>
        <taxon>Eutrema</taxon>
    </lineage>
</organism>
<dbReference type="KEGG" id="eus:EUTSA_v10025768mg"/>
<dbReference type="Gramene" id="ESQ56031">
    <property type="protein sequence ID" value="ESQ56031"/>
    <property type="gene ID" value="EUTSA_v10025768mg"/>
</dbReference>
<dbReference type="EMBL" id="KI517384">
    <property type="protein sequence ID" value="ESQ56032.1"/>
    <property type="molecule type" value="Genomic_DNA"/>
</dbReference>
<evidence type="ECO:0008006" key="4">
    <source>
        <dbReference type="Google" id="ProtNLM"/>
    </source>
</evidence>
<accession>V4P8U4</accession>
<dbReference type="PANTHER" id="PTHR14379:SF3">
    <property type="entry name" value="MEIOSIS REGULATOR AND MRNA STABILITY FACTOR 1"/>
    <property type="match status" value="1"/>
</dbReference>
<protein>
    <recommendedName>
        <fullName evidence="4">NYN domain-containing protein</fullName>
    </recommendedName>
</protein>
<dbReference type="InterPro" id="IPR024768">
    <property type="entry name" value="Marf1"/>
</dbReference>
<dbReference type="Proteomes" id="UP000030689">
    <property type="component" value="Unassembled WGS sequence"/>
</dbReference>
<evidence type="ECO:0000313" key="2">
    <source>
        <dbReference type="EMBL" id="ESQ56032.1"/>
    </source>
</evidence>
<evidence type="ECO:0000313" key="3">
    <source>
        <dbReference type="Proteomes" id="UP000030689"/>
    </source>
</evidence>
<dbReference type="EMBL" id="KI517384">
    <property type="protein sequence ID" value="ESQ56031.1"/>
    <property type="molecule type" value="Genomic_DNA"/>
</dbReference>
<dbReference type="KEGG" id="eus:EUTSA_v10025769mg"/>